<dbReference type="InterPro" id="IPR019760">
    <property type="entry name" value="DNA-dir_DNA_pol_A_CS"/>
</dbReference>
<dbReference type="Proteomes" id="UP000037923">
    <property type="component" value="Unassembled WGS sequence"/>
</dbReference>
<dbReference type="CDD" id="cd08638">
    <property type="entry name" value="DNA_pol_A_theta"/>
    <property type="match status" value="1"/>
</dbReference>
<dbReference type="Gene3D" id="3.30.70.370">
    <property type="match status" value="1"/>
</dbReference>
<dbReference type="Gene3D" id="1.20.1060.10">
    <property type="entry name" value="Taq DNA Polymerase, Chain T, domain 4"/>
    <property type="match status" value="1"/>
</dbReference>
<dbReference type="PANTHER" id="PTHR10133:SF27">
    <property type="entry name" value="DNA POLYMERASE NU"/>
    <property type="match status" value="1"/>
</dbReference>
<keyword evidence="3" id="KW-0808">Transferase</keyword>
<evidence type="ECO:0000256" key="2">
    <source>
        <dbReference type="ARBA" id="ARBA00012417"/>
    </source>
</evidence>
<feature type="compositionally biased region" description="Low complexity" evidence="9">
    <location>
        <begin position="82"/>
        <end position="92"/>
    </location>
</feature>
<keyword evidence="12" id="KW-1185">Reference proteome</keyword>
<comment type="catalytic activity">
    <reaction evidence="8">
        <text>DNA(n) + a 2'-deoxyribonucleoside 5'-triphosphate = DNA(n+1) + diphosphate</text>
        <dbReference type="Rhea" id="RHEA:22508"/>
        <dbReference type="Rhea" id="RHEA-COMP:17339"/>
        <dbReference type="Rhea" id="RHEA-COMP:17340"/>
        <dbReference type="ChEBI" id="CHEBI:33019"/>
        <dbReference type="ChEBI" id="CHEBI:61560"/>
        <dbReference type="ChEBI" id="CHEBI:173112"/>
        <dbReference type="EC" id="2.7.7.7"/>
    </reaction>
</comment>
<protein>
    <recommendedName>
        <fullName evidence="2">DNA-directed DNA polymerase</fullName>
        <ecNumber evidence="2">2.7.7.7</ecNumber>
    </recommendedName>
</protein>
<evidence type="ECO:0000256" key="5">
    <source>
        <dbReference type="ARBA" id="ARBA00022705"/>
    </source>
</evidence>
<evidence type="ECO:0000256" key="3">
    <source>
        <dbReference type="ARBA" id="ARBA00022679"/>
    </source>
</evidence>
<organism evidence="11 12">
    <name type="scientific">Leptomonas pyrrhocoris</name>
    <name type="common">Firebug parasite</name>
    <dbReference type="NCBI Taxonomy" id="157538"/>
    <lineage>
        <taxon>Eukaryota</taxon>
        <taxon>Discoba</taxon>
        <taxon>Euglenozoa</taxon>
        <taxon>Kinetoplastea</taxon>
        <taxon>Metakinetoplastina</taxon>
        <taxon>Trypanosomatida</taxon>
        <taxon>Trypanosomatidae</taxon>
        <taxon>Leishmaniinae</taxon>
        <taxon>Leptomonas</taxon>
    </lineage>
</organism>
<sequence>MEASASSAGAVAVHHSHACGSPPVPRGTVKESIELRSPSPVRYSRAKGLTVVEVVDVEDGDHRTLAALHDRPPSSPTPAAPVTPSESSTAPAADRKETASAEAVRRLQISLAQLSEKVQHSTEEQRCGPPKCSGGGGGRGKPAWASKKRGSATGNKTGTKDKADLCDDDDGSEGATLASDSGNGRNGKGARKRGRAATGSGASVDAAAKKGGKGKRAVAATDSRDGSSTVPRTLFSFSTSAAAGDVGRALAGLQGAPTAAATVSVPFFYLQSSTEDLFFDVRRTLNDPDRIQAPPLFVGISTLANDGGGGAPLVECRTNFTYHRNASKTVKGRASSCFASIDPVYSHHHVELVMARWKDAVYALPAHTVGFPFLCRVLTELPGVEVITFNAQAVLVALVAHCKGTLWSHCVSDVRVMAWMAQLHIGCTSTQSQRSAFAPPPVSTTTAAAADGGGDADMNVLYDYDQLLLRVSAGKPPPSVMLEKTSDTDSCSANSSIHAAHPFAAPPSSNAEAPAPPLTPAQRLLAQQVYYLATVYRSLYGLLGSKGLLQAFLRQEKRIALLLALMRYNGIGVDLPEVHRYQKACEAEMARQRHLAATLVPEMGDDFNIQSHDQCRRALYEVLQLGKFLTAKMPGGGDAAAGSGITITKGGRLSTAEDTLRALAPHHEFPACLLKYRKASKLMQTYVEGMMGYAIVRPETTSTSSTGASMAGAAAAALKAGSPVRLVSRENSMAQVEPQLLGETVDANDAGNPFVDRQLNAGVEANHCTGGRFSPGATSPDNPSSRLSADEEASVTAISDHLTLPGRGYATIHPNFLQEGTDTGRLSCVEPNLQNLPRNGGTSMPVTTTATDEEEGDEDLLGFRRCFIAPEGSALLSVDYQQIELRVLAHLCGDKALIASLTQSTDIHRAIAEVVFKKKPVSSEERTLAKRVVFGTLYGAGPKTLAAHMGVSVERALHITSLLTNAFPGIETYHRRVIEESRANGFVRTISGRLRYLPDIQSTVMSRRSYAERQAFNSVVQGSAADVMKMAMLAVAKEVLQRYSRDDVRLISQIHDEMVFTLRKELLPTLVPIISSAMSHAMHLLVPLSVTVQFGPSLGELREWSVEHDLGLGVDG</sequence>
<dbReference type="OMA" id="NIQSHDQ"/>
<dbReference type="GO" id="GO:0003677">
    <property type="term" value="F:DNA binding"/>
    <property type="evidence" value="ECO:0007669"/>
    <property type="project" value="UniProtKB-KW"/>
</dbReference>
<dbReference type="Gene3D" id="1.10.150.20">
    <property type="entry name" value="5' to 3' exonuclease, C-terminal subdomain"/>
    <property type="match status" value="1"/>
</dbReference>
<name>A0A0N1J502_LEPPY</name>
<comment type="caution">
    <text evidence="11">The sequence shown here is derived from an EMBL/GenBank/DDBJ whole genome shotgun (WGS) entry which is preliminary data.</text>
</comment>
<gene>
    <name evidence="11" type="ORF">ABB37_03316</name>
</gene>
<dbReference type="VEuPathDB" id="TriTrypDB:LpyrH10_05_1760"/>
<dbReference type="InterPro" id="IPR002298">
    <property type="entry name" value="DNA_polymerase_A"/>
</dbReference>
<evidence type="ECO:0000256" key="7">
    <source>
        <dbReference type="ARBA" id="ARBA00023125"/>
    </source>
</evidence>
<dbReference type="GO" id="GO:0003887">
    <property type="term" value="F:DNA-directed DNA polymerase activity"/>
    <property type="evidence" value="ECO:0007669"/>
    <property type="project" value="UniProtKB-KW"/>
</dbReference>
<feature type="compositionally biased region" description="Low complexity" evidence="9">
    <location>
        <begin position="1"/>
        <end position="21"/>
    </location>
</feature>
<keyword evidence="6" id="KW-0239">DNA-directed DNA polymerase</keyword>
<dbReference type="FunFam" id="1.10.150.20:FF:000070">
    <property type="entry name" value="DNA polymerase I, putative"/>
    <property type="match status" value="1"/>
</dbReference>
<dbReference type="InterPro" id="IPR043502">
    <property type="entry name" value="DNA/RNA_pol_sf"/>
</dbReference>
<dbReference type="SMART" id="SM00482">
    <property type="entry name" value="POLAc"/>
    <property type="match status" value="1"/>
</dbReference>
<feature type="region of interest" description="Disordered" evidence="9">
    <location>
        <begin position="1"/>
        <end position="30"/>
    </location>
</feature>
<evidence type="ECO:0000313" key="12">
    <source>
        <dbReference type="Proteomes" id="UP000037923"/>
    </source>
</evidence>
<dbReference type="SUPFAM" id="SSF56672">
    <property type="entry name" value="DNA/RNA polymerases"/>
    <property type="match status" value="1"/>
</dbReference>
<comment type="similarity">
    <text evidence="1">Belongs to the DNA polymerase type-A family.</text>
</comment>
<evidence type="ECO:0000256" key="9">
    <source>
        <dbReference type="SAM" id="MobiDB-lite"/>
    </source>
</evidence>
<dbReference type="GO" id="GO:0006261">
    <property type="term" value="P:DNA-templated DNA replication"/>
    <property type="evidence" value="ECO:0007669"/>
    <property type="project" value="InterPro"/>
</dbReference>
<reference evidence="11 12" key="1">
    <citation type="submission" date="2015-07" db="EMBL/GenBank/DDBJ databases">
        <title>High-quality genome of monoxenous trypanosomatid Leptomonas pyrrhocoris.</title>
        <authorList>
            <person name="Flegontov P."/>
            <person name="Butenko A."/>
            <person name="Firsov S."/>
            <person name="Vlcek C."/>
            <person name="Logacheva M.D."/>
            <person name="Field M."/>
            <person name="Filatov D."/>
            <person name="Flegontova O."/>
            <person name="Gerasimov E."/>
            <person name="Jackson A.P."/>
            <person name="Kelly S."/>
            <person name="Opperdoes F."/>
            <person name="O'Reilly A."/>
            <person name="Votypka J."/>
            <person name="Yurchenko V."/>
            <person name="Lukes J."/>
        </authorList>
    </citation>
    <scope>NUCLEOTIDE SEQUENCE [LARGE SCALE GENOMIC DNA]</scope>
    <source>
        <strain evidence="11">H10</strain>
    </source>
</reference>
<evidence type="ECO:0000256" key="1">
    <source>
        <dbReference type="ARBA" id="ARBA00007705"/>
    </source>
</evidence>
<dbReference type="EC" id="2.7.7.7" evidence="2"/>
<dbReference type="RefSeq" id="XP_015660633.1">
    <property type="nucleotide sequence ID" value="XM_015800626.1"/>
</dbReference>
<evidence type="ECO:0000256" key="4">
    <source>
        <dbReference type="ARBA" id="ARBA00022695"/>
    </source>
</evidence>
<feature type="compositionally biased region" description="Basic and acidic residues" evidence="9">
    <location>
        <begin position="117"/>
        <end position="126"/>
    </location>
</feature>
<feature type="compositionally biased region" description="Low complexity" evidence="9">
    <location>
        <begin position="196"/>
        <end position="206"/>
    </location>
</feature>
<dbReference type="PRINTS" id="PR00868">
    <property type="entry name" value="DNAPOLI"/>
</dbReference>
<keyword evidence="7" id="KW-0238">DNA-binding</keyword>
<evidence type="ECO:0000259" key="10">
    <source>
        <dbReference type="SMART" id="SM00482"/>
    </source>
</evidence>
<dbReference type="OrthoDB" id="2320933at2759"/>
<accession>A0A0N1J502</accession>
<feature type="region of interest" description="Disordered" evidence="9">
    <location>
        <begin position="766"/>
        <end position="792"/>
    </location>
</feature>
<keyword evidence="5" id="KW-0235">DNA replication</keyword>
<dbReference type="GO" id="GO:0006302">
    <property type="term" value="P:double-strand break repair"/>
    <property type="evidence" value="ECO:0007669"/>
    <property type="project" value="TreeGrafter"/>
</dbReference>
<evidence type="ECO:0000256" key="6">
    <source>
        <dbReference type="ARBA" id="ARBA00022932"/>
    </source>
</evidence>
<dbReference type="PANTHER" id="PTHR10133">
    <property type="entry name" value="DNA POLYMERASE I"/>
    <property type="match status" value="1"/>
</dbReference>
<dbReference type="EMBL" id="LGTL01000005">
    <property type="protein sequence ID" value="KPA82194.1"/>
    <property type="molecule type" value="Genomic_DNA"/>
</dbReference>
<evidence type="ECO:0000256" key="8">
    <source>
        <dbReference type="ARBA" id="ARBA00049244"/>
    </source>
</evidence>
<dbReference type="GeneID" id="26903607"/>
<proteinExistence type="inferred from homology"/>
<evidence type="ECO:0000313" key="11">
    <source>
        <dbReference type="EMBL" id="KPA82194.1"/>
    </source>
</evidence>
<feature type="region of interest" description="Disordered" evidence="9">
    <location>
        <begin position="116"/>
        <end position="231"/>
    </location>
</feature>
<dbReference type="Pfam" id="PF00476">
    <property type="entry name" value="DNA_pol_A"/>
    <property type="match status" value="2"/>
</dbReference>
<dbReference type="InterPro" id="IPR001098">
    <property type="entry name" value="DNA-dir_DNA_pol_A_palm_dom"/>
</dbReference>
<dbReference type="AlphaFoldDB" id="A0A0N1J502"/>
<feature type="region of interest" description="Disordered" evidence="9">
    <location>
        <begin position="66"/>
        <end position="103"/>
    </location>
</feature>
<keyword evidence="4" id="KW-0548">Nucleotidyltransferase</keyword>
<dbReference type="PROSITE" id="PS00447">
    <property type="entry name" value="DNA_POLYMERASE_A"/>
    <property type="match status" value="1"/>
</dbReference>
<dbReference type="FunFam" id="1.20.1060.10:FF:000008">
    <property type="entry name" value="Mitochondrial DNA polymerase I protein A, putative"/>
    <property type="match status" value="1"/>
</dbReference>
<feature type="compositionally biased region" description="Polar residues" evidence="9">
    <location>
        <begin position="776"/>
        <end position="787"/>
    </location>
</feature>
<feature type="compositionally biased region" description="Basic and acidic residues" evidence="9">
    <location>
        <begin position="93"/>
        <end position="103"/>
    </location>
</feature>
<feature type="domain" description="DNA-directed DNA polymerase family A palm" evidence="10">
    <location>
        <begin position="864"/>
        <end position="1066"/>
    </location>
</feature>